<dbReference type="CDD" id="cd00586">
    <property type="entry name" value="4HBT"/>
    <property type="match status" value="1"/>
</dbReference>
<evidence type="ECO:0000313" key="1">
    <source>
        <dbReference type="EMBL" id="AZG14059.1"/>
    </source>
</evidence>
<accession>A0A3G8H175</accession>
<dbReference type="Pfam" id="PF13279">
    <property type="entry name" value="4HBT_2"/>
    <property type="match status" value="1"/>
</dbReference>
<sequence>MSEVFRNHVRVRFKHCDAAGIVFYPRYFEMLNDFIEDWFADALDWPFDAMHGAGHAGVPTATLDCRFAAPSRLGEQLTRELRVTHVGRTSFAVDIRFAGPDGGTRLTVAQRLVCVDTRAMIPQPLPEAVRTAMERYLAPSASPSPHTAAPNEY</sequence>
<protein>
    <submittedName>
        <fullName evidence="1">Acyl-CoA thioesterase</fullName>
    </submittedName>
</protein>
<dbReference type="RefSeq" id="WP_124683903.1">
    <property type="nucleotide sequence ID" value="NZ_CP033969.1"/>
</dbReference>
<dbReference type="Proteomes" id="UP000270411">
    <property type="component" value="Chromosome 1"/>
</dbReference>
<dbReference type="AlphaFoldDB" id="A0A3G8H175"/>
<proteinExistence type="predicted"/>
<name>A0A3G8H175_9BURK</name>
<dbReference type="KEGG" id="cpau:EHF44_11775"/>
<dbReference type="SUPFAM" id="SSF54637">
    <property type="entry name" value="Thioesterase/thiol ester dehydrase-isomerase"/>
    <property type="match status" value="1"/>
</dbReference>
<organism evidence="1 2">
    <name type="scientific">Cupriavidus pauculus</name>
    <dbReference type="NCBI Taxonomy" id="82633"/>
    <lineage>
        <taxon>Bacteria</taxon>
        <taxon>Pseudomonadati</taxon>
        <taxon>Pseudomonadota</taxon>
        <taxon>Betaproteobacteria</taxon>
        <taxon>Burkholderiales</taxon>
        <taxon>Burkholderiaceae</taxon>
        <taxon>Cupriavidus</taxon>
    </lineage>
</organism>
<gene>
    <name evidence="1" type="ORF">EHF44_11775</name>
</gene>
<reference evidence="2" key="1">
    <citation type="submission" date="2018-11" db="EMBL/GenBank/DDBJ databases">
        <title>FDA dAtabase for Regulatory Grade micrObial Sequences (FDA-ARGOS): Supporting development and validation of Infectious Disease Dx tests.</title>
        <authorList>
            <person name="Goldberg B."/>
            <person name="Campos J."/>
            <person name="Tallon L."/>
            <person name="Sadzewicz L."/>
            <person name="Zhao X."/>
            <person name="Vavikolanu K."/>
            <person name="Mehta A."/>
            <person name="Aluvathingal J."/>
            <person name="Nadendla S."/>
            <person name="Geyer C."/>
            <person name="Nandy P."/>
            <person name="Yan Y."/>
            <person name="Sichtig H."/>
        </authorList>
    </citation>
    <scope>NUCLEOTIDE SEQUENCE [LARGE SCALE GENOMIC DNA]</scope>
    <source>
        <strain evidence="2">FDAARGOS_614</strain>
    </source>
</reference>
<dbReference type="OrthoDB" id="21822at2"/>
<dbReference type="EMBL" id="CP033969">
    <property type="protein sequence ID" value="AZG14059.1"/>
    <property type="molecule type" value="Genomic_DNA"/>
</dbReference>
<dbReference type="Gene3D" id="3.10.129.10">
    <property type="entry name" value="Hotdog Thioesterase"/>
    <property type="match status" value="1"/>
</dbReference>
<evidence type="ECO:0000313" key="2">
    <source>
        <dbReference type="Proteomes" id="UP000270411"/>
    </source>
</evidence>
<dbReference type="InterPro" id="IPR029069">
    <property type="entry name" value="HotDog_dom_sf"/>
</dbReference>